<dbReference type="AlphaFoldDB" id="A0A936YVT0"/>
<dbReference type="Proteomes" id="UP000633219">
    <property type="component" value="Unassembled WGS sequence"/>
</dbReference>
<gene>
    <name evidence="1" type="ORF">JJB09_18475</name>
</gene>
<dbReference type="EMBL" id="JAEQNC010000010">
    <property type="protein sequence ID" value="MBL0374010.1"/>
    <property type="molecule type" value="Genomic_DNA"/>
</dbReference>
<dbReference type="InterPro" id="IPR014054">
    <property type="entry name" value="Phage_regulatory_Rha"/>
</dbReference>
<dbReference type="Pfam" id="PF09669">
    <property type="entry name" value="Phage_pRha"/>
    <property type="match status" value="1"/>
</dbReference>
<protein>
    <submittedName>
        <fullName evidence="1">Rha family transcriptional regulator</fullName>
    </submittedName>
</protein>
<proteinExistence type="predicted"/>
<comment type="caution">
    <text evidence="1">The sequence shown here is derived from an EMBL/GenBank/DDBJ whole genome shotgun (WGS) entry which is preliminary data.</text>
</comment>
<accession>A0A936YVT0</accession>
<name>A0A936YVT0_9HYPH</name>
<reference evidence="1" key="1">
    <citation type="submission" date="2021-01" db="EMBL/GenBank/DDBJ databases">
        <title>Rhizobium sp. strain KVB221 16S ribosomal RNA gene Genome sequencing and assembly.</title>
        <authorList>
            <person name="Kang M."/>
        </authorList>
    </citation>
    <scope>NUCLEOTIDE SEQUENCE</scope>
    <source>
        <strain evidence="1">KVB221</strain>
    </source>
</reference>
<sequence length="221" mass="25004">MPHSGFPVARFGNSVTMSSREIAELTGKRHDNVRADIEKVASELSLTFQEKVEAPTGGRPSKVYFLPKRETLILCSGYSVELRARIIDRWMELEAAQPSIPNFSDPAAAARAWASEYEARQIAERTKAEIGSRREATAMNTASQAVKKANRLEIELDRSRDYATVKRMSLLYHGQQFEWRMLKHVSQELGIPPIDVFDANYGSVKGYHADVWREAYALEIQ</sequence>
<keyword evidence="2" id="KW-1185">Reference proteome</keyword>
<evidence type="ECO:0000313" key="2">
    <source>
        <dbReference type="Proteomes" id="UP000633219"/>
    </source>
</evidence>
<organism evidence="1 2">
    <name type="scientific">Rhizobium setariae</name>
    <dbReference type="NCBI Taxonomy" id="2801340"/>
    <lineage>
        <taxon>Bacteria</taxon>
        <taxon>Pseudomonadati</taxon>
        <taxon>Pseudomonadota</taxon>
        <taxon>Alphaproteobacteria</taxon>
        <taxon>Hyphomicrobiales</taxon>
        <taxon>Rhizobiaceae</taxon>
        <taxon>Rhizobium/Agrobacterium group</taxon>
        <taxon>Rhizobium</taxon>
    </lineage>
</organism>
<evidence type="ECO:0000313" key="1">
    <source>
        <dbReference type="EMBL" id="MBL0374010.1"/>
    </source>
</evidence>